<accession>A0A2V3IUF2</accession>
<proteinExistence type="predicted"/>
<dbReference type="Pfam" id="PF13513">
    <property type="entry name" value="HEAT_EZ"/>
    <property type="match status" value="1"/>
</dbReference>
<dbReference type="SUPFAM" id="SSF48371">
    <property type="entry name" value="ARM repeat"/>
    <property type="match status" value="1"/>
</dbReference>
<dbReference type="AlphaFoldDB" id="A0A2V3IUF2"/>
<reference evidence="1 2" key="1">
    <citation type="journal article" date="2018" name="Mol. Biol. Evol.">
        <title>Analysis of the draft genome of the red seaweed Gracilariopsis chorda provides insights into genome size evolution in Rhodophyta.</title>
        <authorList>
            <person name="Lee J."/>
            <person name="Yang E.C."/>
            <person name="Graf L."/>
            <person name="Yang J.H."/>
            <person name="Qiu H."/>
            <person name="Zel Zion U."/>
            <person name="Chan C.X."/>
            <person name="Stephens T.G."/>
            <person name="Weber A.P.M."/>
            <person name="Boo G.H."/>
            <person name="Boo S.M."/>
            <person name="Kim K.M."/>
            <person name="Shin Y."/>
            <person name="Jung M."/>
            <person name="Lee S.J."/>
            <person name="Yim H.S."/>
            <person name="Lee J.H."/>
            <person name="Bhattacharya D."/>
            <person name="Yoon H.S."/>
        </authorList>
    </citation>
    <scope>NUCLEOTIDE SEQUENCE [LARGE SCALE GENOMIC DNA]</scope>
    <source>
        <strain evidence="1 2">SKKU-2015</strain>
        <tissue evidence="1">Whole body</tissue>
    </source>
</reference>
<protein>
    <submittedName>
        <fullName evidence="1">Uncharacterized protein</fullName>
    </submittedName>
</protein>
<dbReference type="InterPro" id="IPR016024">
    <property type="entry name" value="ARM-type_fold"/>
</dbReference>
<comment type="caution">
    <text evidence="1">The sequence shown here is derived from an EMBL/GenBank/DDBJ whole genome shotgun (WGS) entry which is preliminary data.</text>
</comment>
<dbReference type="OrthoDB" id="414039at2759"/>
<dbReference type="Proteomes" id="UP000247409">
    <property type="component" value="Unassembled WGS sequence"/>
</dbReference>
<dbReference type="InterPro" id="IPR011989">
    <property type="entry name" value="ARM-like"/>
</dbReference>
<dbReference type="EMBL" id="NBIV01000054">
    <property type="protein sequence ID" value="PXF45735.1"/>
    <property type="molecule type" value="Genomic_DNA"/>
</dbReference>
<evidence type="ECO:0000313" key="1">
    <source>
        <dbReference type="EMBL" id="PXF45735.1"/>
    </source>
</evidence>
<organism evidence="1 2">
    <name type="scientific">Gracilariopsis chorda</name>
    <dbReference type="NCBI Taxonomy" id="448386"/>
    <lineage>
        <taxon>Eukaryota</taxon>
        <taxon>Rhodophyta</taxon>
        <taxon>Florideophyceae</taxon>
        <taxon>Rhodymeniophycidae</taxon>
        <taxon>Gracilariales</taxon>
        <taxon>Gracilariaceae</taxon>
        <taxon>Gracilariopsis</taxon>
    </lineage>
</organism>
<evidence type="ECO:0000313" key="2">
    <source>
        <dbReference type="Proteomes" id="UP000247409"/>
    </source>
</evidence>
<name>A0A2V3IUF2_9FLOR</name>
<sequence length="692" mass="77363">MVVPEHVKPAGIAASDKPYQQSEIDRILFNLTSKSHLQRDRALSQLSVTLTSISAQEVHVLKTKLIELMAPNNPWYAIYGAIVAASKLLQSSNPPTDQSSANANRFSLQLRAKCEDLVTHSEPRVREAVSHLIQDIALVDGVPVWMQLIPILISHIEHSFALDEQQRLEEASRVAARELDEEAASAKLNGLRMVHETEGWRGLETMLLCFSSLADGCGKQLFINIGEQDTFGVPGLQDIVHFVEMASTHPNRFVREAGLKVMNSLAVAASSVHERFVMDLVDRCHLVIANGLQDNWSQVRFAASVATRTIMTGLGSTEKRKLYPVFLPRMCLNRHYVAEGVRNYSQHTWRYVIAADGRVYLERYMEECVKFYESQCEADNHAVREAACQSLGEAALRLRSEVVSPYVPRLIAGLIRCFKDESWPVRDHACQALADVVAEFHEIAEQTGRLPEIFDLFRAHLADNIPSVRENCANSFEKASCVFDVYHPVIGASRLSDVARDFIGRMQNQKESEDAPRISNSQFGASTQLAVDDIHTNQVMYSCGSLAPKLRRGGGCTDHGFVREKEPWEESDGGILLWRALMRNVNSRGVATGLFGDVVAAGIRGCEKNYPGRTRFLNKFLESISETVAWVSEEQLKMHLETLVRICVRSKDLSDISSRKVAVCRRCVQRVAGLRLVADTERLVMSQESKTT</sequence>
<dbReference type="Gene3D" id="1.25.10.10">
    <property type="entry name" value="Leucine-rich Repeat Variant"/>
    <property type="match status" value="2"/>
</dbReference>
<gene>
    <name evidence="1" type="ORF">BWQ96_04503</name>
</gene>
<keyword evidence="2" id="KW-1185">Reference proteome</keyword>